<proteinExistence type="predicted"/>
<reference evidence="3" key="1">
    <citation type="submission" date="2024-05" db="EMBL/GenBank/DDBJ databases">
        <title>Isolation and characterization of Sporomusa carbonis sp. nov., a carboxydotrophic hydrogenogen in the genus of Sporomusa isolated from a charcoal burning pile.</title>
        <authorList>
            <person name="Boeer T."/>
            <person name="Rosenbaum F."/>
            <person name="Eysell L."/>
            <person name="Mueller V."/>
            <person name="Daniel R."/>
            <person name="Poehlein A."/>
        </authorList>
    </citation>
    <scope>NUCLEOTIDE SEQUENCE [LARGE SCALE GENOMIC DNA]</scope>
    <source>
        <strain evidence="3">DSM 3132</strain>
    </source>
</reference>
<keyword evidence="1" id="KW-0472">Membrane</keyword>
<evidence type="ECO:0000313" key="4">
    <source>
        <dbReference type="Proteomes" id="UP000216052"/>
    </source>
</evidence>
<feature type="domain" description="Phosphatidic acid phosphatase type 2/haloperoxidase" evidence="2">
    <location>
        <begin position="95"/>
        <end position="225"/>
    </location>
</feature>
<dbReference type="InterPro" id="IPR000326">
    <property type="entry name" value="PAP2/HPO"/>
</dbReference>
<feature type="transmembrane region" description="Helical" evidence="1">
    <location>
        <begin position="91"/>
        <end position="109"/>
    </location>
</feature>
<dbReference type="RefSeq" id="WP_169716769.1">
    <property type="nucleotide sequence ID" value="NZ_CP155571.1"/>
</dbReference>
<dbReference type="CDD" id="cd03396">
    <property type="entry name" value="PAP2_like_6"/>
    <property type="match status" value="1"/>
</dbReference>
<feature type="transmembrane region" description="Helical" evidence="1">
    <location>
        <begin position="203"/>
        <end position="224"/>
    </location>
</feature>
<dbReference type="InterPro" id="IPR036938">
    <property type="entry name" value="PAP2/HPO_sf"/>
</dbReference>
<keyword evidence="1" id="KW-1133">Transmembrane helix</keyword>
<evidence type="ECO:0000256" key="1">
    <source>
        <dbReference type="SAM" id="Phobius"/>
    </source>
</evidence>
<dbReference type="EMBL" id="CP155571">
    <property type="protein sequence ID" value="XFO70727.1"/>
    <property type="molecule type" value="Genomic_DNA"/>
</dbReference>
<keyword evidence="4" id="KW-1185">Reference proteome</keyword>
<feature type="transmembrane region" description="Helical" evidence="1">
    <location>
        <begin position="56"/>
        <end position="79"/>
    </location>
</feature>
<dbReference type="Gene3D" id="1.20.144.10">
    <property type="entry name" value="Phosphatidic acid phosphatase type 2/haloperoxidase"/>
    <property type="match status" value="1"/>
</dbReference>
<evidence type="ECO:0000313" key="3">
    <source>
        <dbReference type="EMBL" id="XFO70727.1"/>
    </source>
</evidence>
<dbReference type="SUPFAM" id="SSF48317">
    <property type="entry name" value="Acid phosphatase/Vanadium-dependent haloperoxidase"/>
    <property type="match status" value="1"/>
</dbReference>
<sequence>MTFFRQYRAILVTLVLFILNLLIIQYTNFDLFVQDYAFNFQTGKWLLEDVHTHYGWLLYTGIKVLLTLFAITLIVLLALSYKASFAYLQRYRRPLACVIISMMFCPLIVSTGKQVTNVYCPYQIERYGGKMPYVKPLSPYPADFKQEKRGQGFPAGHAAGGFALFSLFFVSRQLRTRLLLGGTGLSVGIFMAVYQILRGQHYIGDTLVTVLGCLLFNLVLFRLLPAEQPVMTAGGKAAGYRG</sequence>
<evidence type="ECO:0000259" key="2">
    <source>
        <dbReference type="Pfam" id="PF01569"/>
    </source>
</evidence>
<dbReference type="Proteomes" id="UP000216052">
    <property type="component" value="Chromosome"/>
</dbReference>
<feature type="transmembrane region" description="Helical" evidence="1">
    <location>
        <begin position="7"/>
        <end position="26"/>
    </location>
</feature>
<keyword evidence="1" id="KW-0812">Transmembrane</keyword>
<protein>
    <recommendedName>
        <fullName evidence="2">Phosphatidic acid phosphatase type 2/haloperoxidase domain-containing protein</fullName>
    </recommendedName>
</protein>
<accession>A0ABZ3IXD0</accession>
<feature type="transmembrane region" description="Helical" evidence="1">
    <location>
        <begin position="178"/>
        <end position="197"/>
    </location>
</feature>
<gene>
    <name evidence="3" type="ORF">SPACI_007270</name>
</gene>
<organism evidence="3 4">
    <name type="scientific">Sporomusa acidovorans (strain ATCC 49682 / DSM 3132 / Mol)</name>
    <dbReference type="NCBI Taxonomy" id="1123286"/>
    <lineage>
        <taxon>Bacteria</taxon>
        <taxon>Bacillati</taxon>
        <taxon>Bacillota</taxon>
        <taxon>Negativicutes</taxon>
        <taxon>Selenomonadales</taxon>
        <taxon>Sporomusaceae</taxon>
        <taxon>Sporomusa</taxon>
    </lineage>
</organism>
<dbReference type="Pfam" id="PF01569">
    <property type="entry name" value="PAP2"/>
    <property type="match status" value="1"/>
</dbReference>
<name>A0ABZ3IXD0_SPOA4</name>
<feature type="transmembrane region" description="Helical" evidence="1">
    <location>
        <begin position="153"/>
        <end position="171"/>
    </location>
</feature>